<evidence type="ECO:0000313" key="8">
    <source>
        <dbReference type="Proteomes" id="UP000193942"/>
    </source>
</evidence>
<accession>A0A1X3IUE5</accession>
<dbReference type="GO" id="GO:0016020">
    <property type="term" value="C:membrane"/>
    <property type="evidence" value="ECO:0007669"/>
    <property type="project" value="InterPro"/>
</dbReference>
<evidence type="ECO:0000256" key="5">
    <source>
        <dbReference type="ARBA" id="ARBA00022683"/>
    </source>
</evidence>
<dbReference type="NCBIfam" id="TIGR00848">
    <property type="entry name" value="fruA"/>
    <property type="match status" value="1"/>
</dbReference>
<evidence type="ECO:0000256" key="2">
    <source>
        <dbReference type="ARBA" id="ARBA00022553"/>
    </source>
</evidence>
<dbReference type="Pfam" id="PF00359">
    <property type="entry name" value="PTS_EIIA_2"/>
    <property type="match status" value="1"/>
</dbReference>
<keyword evidence="2" id="KW-0597">Phosphoprotein</keyword>
<dbReference type="EMBL" id="ADIZ01000042">
    <property type="protein sequence ID" value="OSK89274.1"/>
    <property type="molecule type" value="Genomic_DNA"/>
</dbReference>
<protein>
    <submittedName>
        <fullName evidence="7">PTS system, fructose-specific IIA component</fullName>
    </submittedName>
</protein>
<gene>
    <name evidence="7" type="ORF">ECXG_05033</name>
</gene>
<dbReference type="FunFam" id="3.40.930.10:FF:000014">
    <property type="entry name" value="PTS system fructose-specific IIA component"/>
    <property type="match status" value="1"/>
</dbReference>
<dbReference type="SUPFAM" id="SSF55804">
    <property type="entry name" value="Phoshotransferase/anion transport protein"/>
    <property type="match status" value="1"/>
</dbReference>
<comment type="caution">
    <text evidence="7">The sequence shown here is derived from an EMBL/GenBank/DDBJ whole genome shotgun (WGS) entry which is preliminary data.</text>
</comment>
<dbReference type="NCBIfam" id="NF007389">
    <property type="entry name" value="PRK09913.1"/>
    <property type="match status" value="1"/>
</dbReference>
<keyword evidence="1" id="KW-0813">Transport</keyword>
<feature type="domain" description="PTS EIIA type-2" evidence="6">
    <location>
        <begin position="46"/>
        <end position="189"/>
    </location>
</feature>
<dbReference type="InterPro" id="IPR004715">
    <property type="entry name" value="PTS_IIA_fruc"/>
</dbReference>
<organism evidence="7 8">
    <name type="scientific">Escherichia coli TA447</name>
    <dbReference type="NCBI Taxonomy" id="656447"/>
    <lineage>
        <taxon>Bacteria</taxon>
        <taxon>Pseudomonadati</taxon>
        <taxon>Pseudomonadota</taxon>
        <taxon>Gammaproteobacteria</taxon>
        <taxon>Enterobacterales</taxon>
        <taxon>Enterobacteriaceae</taxon>
        <taxon>Escherichia</taxon>
    </lineage>
</organism>
<dbReference type="InterPro" id="IPR016152">
    <property type="entry name" value="PTrfase/Anion_transptr"/>
</dbReference>
<evidence type="ECO:0000256" key="1">
    <source>
        <dbReference type="ARBA" id="ARBA00022448"/>
    </source>
</evidence>
<keyword evidence="4" id="KW-0808">Transferase</keyword>
<dbReference type="PANTHER" id="PTHR47738">
    <property type="entry name" value="PTS SYSTEM FRUCTOSE-LIKE EIIA COMPONENT-RELATED"/>
    <property type="match status" value="1"/>
</dbReference>
<dbReference type="GO" id="GO:0008982">
    <property type="term" value="F:protein-N(PI)-phosphohistidine-sugar phosphotransferase activity"/>
    <property type="evidence" value="ECO:0007669"/>
    <property type="project" value="InterPro"/>
</dbReference>
<dbReference type="PROSITE" id="PS00372">
    <property type="entry name" value="PTS_EIIA_TYPE_2_HIS"/>
    <property type="match status" value="1"/>
</dbReference>
<name>A0A1X3IUE5_ECOLX</name>
<keyword evidence="3" id="KW-0762">Sugar transport</keyword>
<sequence length="192" mass="21165">MCLTPQNLSFTLLYIVTTSRHIRAHHKPAPLLQLTEIFFHGVRLMAALTASCIDLNIQGNGAYSVLKQLATMALQNGFITDSHQFLQTLLLREKMHSTGFGSGVAVPHGKSACVKQPFVLFARKAQAIDWKASDGEDVNCWICLGVPQSGEEDQVKIIGTLCRKIIHQDFIHQLQQGDADQVLALLNQTLSS</sequence>
<evidence type="ECO:0000313" key="7">
    <source>
        <dbReference type="EMBL" id="OSK89274.1"/>
    </source>
</evidence>
<reference evidence="7 8" key="1">
    <citation type="submission" date="2010-04" db="EMBL/GenBank/DDBJ databases">
        <title>The Genome Sequence of Escherichia coli TA447.</title>
        <authorList>
            <consortium name="The Broad Institute Genome Sequencing Platform"/>
            <consortium name="The Broad Institute Genome Sequencing Center for Infectious Disease"/>
            <person name="Feldgarden M."/>
            <person name="Gordon D.M."/>
            <person name="Johnson J.R."/>
            <person name="Johnston B.D."/>
            <person name="Young S."/>
            <person name="Zeng Q."/>
            <person name="Koehrsen M."/>
            <person name="Alvarado L."/>
            <person name="Berlin A.M."/>
            <person name="Borenstein D."/>
            <person name="Chapman S.B."/>
            <person name="Chen Z."/>
            <person name="Engels R."/>
            <person name="Freedman E."/>
            <person name="Gellesch M."/>
            <person name="Goldberg J."/>
            <person name="Griggs A."/>
            <person name="Gujja S."/>
            <person name="Heilman E.R."/>
            <person name="Heiman D.I."/>
            <person name="Hepburn T.A."/>
            <person name="Howarth C."/>
            <person name="Jen D."/>
            <person name="Larson L."/>
            <person name="Mehta T."/>
            <person name="Park D."/>
            <person name="Pearson M."/>
            <person name="Richards J."/>
            <person name="Roberts A."/>
            <person name="Saif S."/>
            <person name="Shea T.D."/>
            <person name="Shenoy N."/>
            <person name="Sisk P."/>
            <person name="Stolte C."/>
            <person name="Sykes S.N."/>
            <person name="Walk T."/>
            <person name="White J."/>
            <person name="Yandava C."/>
            <person name="Haas B."/>
            <person name="Henn M.R."/>
            <person name="Nusbaum C."/>
            <person name="Birren B."/>
        </authorList>
    </citation>
    <scope>NUCLEOTIDE SEQUENCE [LARGE SCALE GENOMIC DNA]</scope>
    <source>
        <strain evidence="7 8">TA447</strain>
    </source>
</reference>
<dbReference type="InterPro" id="IPR051541">
    <property type="entry name" value="PTS_SugarTrans_NitroReg"/>
</dbReference>
<dbReference type="GO" id="GO:0009401">
    <property type="term" value="P:phosphoenolpyruvate-dependent sugar phosphotransferase system"/>
    <property type="evidence" value="ECO:0007669"/>
    <property type="project" value="UniProtKB-KW"/>
</dbReference>
<dbReference type="PANTHER" id="PTHR47738:SF2">
    <property type="entry name" value="PTS SYSTEM FRUCTOSE-LIKE EIIA COMPONENT"/>
    <property type="match status" value="1"/>
</dbReference>
<dbReference type="Gene3D" id="3.40.930.10">
    <property type="entry name" value="Mannitol-specific EII, Chain A"/>
    <property type="match status" value="1"/>
</dbReference>
<dbReference type="CDD" id="cd00211">
    <property type="entry name" value="PTS_IIA_fru"/>
    <property type="match status" value="1"/>
</dbReference>
<proteinExistence type="predicted"/>
<evidence type="ECO:0000259" key="6">
    <source>
        <dbReference type="PROSITE" id="PS51094"/>
    </source>
</evidence>
<evidence type="ECO:0000256" key="4">
    <source>
        <dbReference type="ARBA" id="ARBA00022679"/>
    </source>
</evidence>
<dbReference type="InterPro" id="IPR002178">
    <property type="entry name" value="PTS_EIIA_type-2_dom"/>
</dbReference>
<keyword evidence="5" id="KW-0598">Phosphotransferase system</keyword>
<evidence type="ECO:0000256" key="3">
    <source>
        <dbReference type="ARBA" id="ARBA00022597"/>
    </source>
</evidence>
<dbReference type="PROSITE" id="PS51094">
    <property type="entry name" value="PTS_EIIA_TYPE_2"/>
    <property type="match status" value="1"/>
</dbReference>
<dbReference type="Proteomes" id="UP000193942">
    <property type="component" value="Unassembled WGS sequence"/>
</dbReference>
<dbReference type="AlphaFoldDB" id="A0A1X3IUE5"/>